<proteinExistence type="predicted"/>
<evidence type="ECO:0008006" key="4">
    <source>
        <dbReference type="Google" id="ProtNLM"/>
    </source>
</evidence>
<dbReference type="RefSeq" id="XP_014565325.1">
    <property type="nucleotide sequence ID" value="XM_014709839.1"/>
</dbReference>
<dbReference type="AlphaFoldDB" id="G7E274"/>
<dbReference type="Gene3D" id="3.30.710.10">
    <property type="entry name" value="Potassium Channel Kv1.1, Chain A"/>
    <property type="match status" value="1"/>
</dbReference>
<accession>G7E274</accession>
<reference evidence="2 3" key="2">
    <citation type="journal article" date="2012" name="Open Biol.">
        <title>Characteristics of nucleosomes and linker DNA regions on the genome of the basidiomycete Mixia osmundae revealed by mono- and dinucleosome mapping.</title>
        <authorList>
            <person name="Nishida H."/>
            <person name="Kondo S."/>
            <person name="Matsumoto T."/>
            <person name="Suzuki Y."/>
            <person name="Yoshikawa H."/>
            <person name="Taylor T.D."/>
            <person name="Sugiyama J."/>
        </authorList>
    </citation>
    <scope>NUCLEOTIDE SEQUENCE [LARGE SCALE GENOMIC DNA]</scope>
    <source>
        <strain evidence="3">CBS 9802 / IAM 14324 / JCM 22182 / KY 12970</strain>
    </source>
</reference>
<protein>
    <recommendedName>
        <fullName evidence="4">BTB domain-containing protein</fullName>
    </recommendedName>
</protein>
<gene>
    <name evidence="2" type="primary">Mo03608</name>
    <name evidence="2" type="ORF">E5Q_03608</name>
</gene>
<dbReference type="InParanoid" id="G7E274"/>
<evidence type="ECO:0000256" key="1">
    <source>
        <dbReference type="SAM" id="MobiDB-lite"/>
    </source>
</evidence>
<dbReference type="Proteomes" id="UP000009131">
    <property type="component" value="Unassembled WGS sequence"/>
</dbReference>
<name>G7E274_MIXOS</name>
<evidence type="ECO:0000313" key="3">
    <source>
        <dbReference type="Proteomes" id="UP000009131"/>
    </source>
</evidence>
<dbReference type="eggNOG" id="ENOG502SDDF">
    <property type="taxonomic scope" value="Eukaryota"/>
</dbReference>
<feature type="compositionally biased region" description="Low complexity" evidence="1">
    <location>
        <begin position="8"/>
        <end position="17"/>
    </location>
</feature>
<dbReference type="EMBL" id="BABT02000110">
    <property type="protein sequence ID" value="GAA96934.1"/>
    <property type="molecule type" value="Genomic_DNA"/>
</dbReference>
<organism evidence="2 3">
    <name type="scientific">Mixia osmundae (strain CBS 9802 / IAM 14324 / JCM 22182 / KY 12970)</name>
    <dbReference type="NCBI Taxonomy" id="764103"/>
    <lineage>
        <taxon>Eukaryota</taxon>
        <taxon>Fungi</taxon>
        <taxon>Dikarya</taxon>
        <taxon>Basidiomycota</taxon>
        <taxon>Pucciniomycotina</taxon>
        <taxon>Mixiomycetes</taxon>
        <taxon>Mixiales</taxon>
        <taxon>Mixiaceae</taxon>
        <taxon>Mixia</taxon>
    </lineage>
</organism>
<dbReference type="InterPro" id="IPR011333">
    <property type="entry name" value="SKP1/BTB/POZ_sf"/>
</dbReference>
<dbReference type="OrthoDB" id="3184970at2759"/>
<sequence length="341" mass="38506">MVDDQSPRRPSSYRRTSPPAPSEGALGRRRVDPLQDPTGTEPGMTESPPDYRTDRRIIRQQTRQVTGNDTVVDAFAQGTGDVIFRSANAGHSRPATQFLLHLANLRTNSPVFSTLLEEPDALPRLPPLNLPCIQVEEDAETLHILFQYFYPRPAPVLCSYKFGVIKTLFSAAHKYEVFRAIDAATTELRQFATVQPFVVYAVATSISPPSEELAREASRHTLVHKLTKLKPSYFGGLSGIAVHRLWMLHNSRVELGREILMTTPLAKDPDHLHCSEMKLVERFWYEEVRRIADEMVPSLDIAARLGVREPSHLQCVRCYQSILRTADIIRRKWSKAPSTVV</sequence>
<dbReference type="HOGENOM" id="CLU_814050_0_0_1"/>
<evidence type="ECO:0000313" key="2">
    <source>
        <dbReference type="EMBL" id="GAA96934.1"/>
    </source>
</evidence>
<feature type="region of interest" description="Disordered" evidence="1">
    <location>
        <begin position="1"/>
        <end position="53"/>
    </location>
</feature>
<reference evidence="2 3" key="1">
    <citation type="journal article" date="2011" name="J. Gen. Appl. Microbiol.">
        <title>Draft genome sequencing of the enigmatic basidiomycete Mixia osmundae.</title>
        <authorList>
            <person name="Nishida H."/>
            <person name="Nagatsuka Y."/>
            <person name="Sugiyama J."/>
        </authorList>
    </citation>
    <scope>NUCLEOTIDE SEQUENCE [LARGE SCALE GENOMIC DNA]</scope>
    <source>
        <strain evidence="3">CBS 9802 / IAM 14324 / JCM 22182 / KY 12970</strain>
    </source>
</reference>
<comment type="caution">
    <text evidence="2">The sequence shown here is derived from an EMBL/GenBank/DDBJ whole genome shotgun (WGS) entry which is preliminary data.</text>
</comment>
<keyword evidence="3" id="KW-1185">Reference proteome</keyword>